<evidence type="ECO:0000256" key="1">
    <source>
        <dbReference type="SAM" id="MobiDB-lite"/>
    </source>
</evidence>
<proteinExistence type="predicted"/>
<feature type="region of interest" description="Disordered" evidence="1">
    <location>
        <begin position="128"/>
        <end position="190"/>
    </location>
</feature>
<gene>
    <name evidence="2" type="ORF">BOX15_Mlig015388g2</name>
</gene>
<sequence>MAEQPSQKRVSVGPDDGVMRVNLKDRDIVIDKRNENLILTDDCKRIMRNLCKMEAGPTDFTSATADLTQPSFLSPDEKALFFKMKMFYLLQERYCFLNKETGNDKNKDMTLAEAYPLFLSPFGEPIADEKDAASAGEKRKKRRRRKKTPGGGASPDSADGTDAKAEGGASPAKAKAKGQESAQKTGLAKFTDNMRKADQSVFRSFDEKILKTSEGKGLAALFSTDTSRTDMELSIFPDYNQLMNDGKDEESKLNNLVSHVRTRIKVFEKMQSFYETSKEDNLANVFTAQNTDMTEIRDEINDLKAKKLHQLDPKKMDKLYDSFKDDYATAKTTLIADGTQPVVLNRKKAERIKKYVEEFAELKNMVLPYHRESNFFYLSVPWQRKEEDKAKKDGESNAGSSQNSTSKPADAAAAAAAAAAADAEPKEE</sequence>
<dbReference type="Proteomes" id="UP000215902">
    <property type="component" value="Unassembled WGS sequence"/>
</dbReference>
<organism evidence="2 3">
    <name type="scientific">Macrostomum lignano</name>
    <dbReference type="NCBI Taxonomy" id="282301"/>
    <lineage>
        <taxon>Eukaryota</taxon>
        <taxon>Metazoa</taxon>
        <taxon>Spiralia</taxon>
        <taxon>Lophotrochozoa</taxon>
        <taxon>Platyhelminthes</taxon>
        <taxon>Rhabditophora</taxon>
        <taxon>Macrostomorpha</taxon>
        <taxon>Macrostomida</taxon>
        <taxon>Macrostomidae</taxon>
        <taxon>Macrostomum</taxon>
    </lineage>
</organism>
<feature type="compositionally biased region" description="Basic residues" evidence="1">
    <location>
        <begin position="138"/>
        <end position="148"/>
    </location>
</feature>
<feature type="compositionally biased region" description="Basic and acidic residues" evidence="1">
    <location>
        <begin position="386"/>
        <end position="395"/>
    </location>
</feature>
<evidence type="ECO:0000313" key="3">
    <source>
        <dbReference type="Proteomes" id="UP000215902"/>
    </source>
</evidence>
<protein>
    <submittedName>
        <fullName evidence="2">Uncharacterized protein</fullName>
    </submittedName>
</protein>
<evidence type="ECO:0000313" key="2">
    <source>
        <dbReference type="EMBL" id="PAA83652.1"/>
    </source>
</evidence>
<accession>A0A267GEJ0</accession>
<feature type="compositionally biased region" description="Polar residues" evidence="1">
    <location>
        <begin position="397"/>
        <end position="407"/>
    </location>
</feature>
<name>A0A267GEJ0_9PLAT</name>
<feature type="compositionally biased region" description="Low complexity" evidence="1">
    <location>
        <begin position="409"/>
        <end position="422"/>
    </location>
</feature>
<dbReference type="AlphaFoldDB" id="A0A267GEJ0"/>
<reference evidence="2 3" key="1">
    <citation type="submission" date="2017-06" db="EMBL/GenBank/DDBJ databases">
        <title>A platform for efficient transgenesis in Macrostomum lignano, a flatworm model organism for stem cell research.</title>
        <authorList>
            <person name="Berezikov E."/>
        </authorList>
    </citation>
    <scope>NUCLEOTIDE SEQUENCE [LARGE SCALE GENOMIC DNA]</scope>
    <source>
        <strain evidence="2">DV1</strain>
        <tissue evidence="2">Whole organism</tissue>
    </source>
</reference>
<comment type="caution">
    <text evidence="2">The sequence shown here is derived from an EMBL/GenBank/DDBJ whole genome shotgun (WGS) entry which is preliminary data.</text>
</comment>
<feature type="region of interest" description="Disordered" evidence="1">
    <location>
        <begin position="386"/>
        <end position="428"/>
    </location>
</feature>
<keyword evidence="3" id="KW-1185">Reference proteome</keyword>
<dbReference type="EMBL" id="NIVC01000412">
    <property type="protein sequence ID" value="PAA83652.1"/>
    <property type="molecule type" value="Genomic_DNA"/>
</dbReference>